<feature type="region of interest" description="Disordered" evidence="1">
    <location>
        <begin position="1"/>
        <end position="28"/>
    </location>
</feature>
<dbReference type="PANTHER" id="PTHR33621">
    <property type="entry name" value="ASPARTIC/GLUTAMIC ACID-RICH PROTEIN"/>
    <property type="match status" value="1"/>
</dbReference>
<gene>
    <name evidence="2" type="ORF">CSSPJE1EN2_LOCUS20477</name>
</gene>
<feature type="compositionally biased region" description="Basic and acidic residues" evidence="1">
    <location>
        <begin position="442"/>
        <end position="453"/>
    </location>
</feature>
<feature type="compositionally biased region" description="Polar residues" evidence="1">
    <location>
        <begin position="476"/>
        <end position="488"/>
    </location>
</feature>
<feature type="compositionally biased region" description="Low complexity" evidence="1">
    <location>
        <begin position="454"/>
        <end position="463"/>
    </location>
</feature>
<dbReference type="PANTHER" id="PTHR33621:SF2">
    <property type="entry name" value="RIBOSOMAL L1 DOMAIN-CONTAINING PROTEIN"/>
    <property type="match status" value="1"/>
</dbReference>
<evidence type="ECO:0000313" key="2">
    <source>
        <dbReference type="EMBL" id="CAK9878691.1"/>
    </source>
</evidence>
<reference evidence="2" key="1">
    <citation type="submission" date="2024-03" db="EMBL/GenBank/DDBJ databases">
        <authorList>
            <consortium name="ELIXIR-Norway"/>
            <consortium name="Elixir Norway"/>
        </authorList>
    </citation>
    <scope>NUCLEOTIDE SEQUENCE</scope>
</reference>
<keyword evidence="3" id="KW-1185">Reference proteome</keyword>
<proteinExistence type="predicted"/>
<accession>A0ABP1BRP0</accession>
<dbReference type="EMBL" id="OZ023707">
    <property type="protein sequence ID" value="CAK9878691.1"/>
    <property type="molecule type" value="Genomic_DNA"/>
</dbReference>
<evidence type="ECO:0000313" key="3">
    <source>
        <dbReference type="Proteomes" id="UP001497522"/>
    </source>
</evidence>
<protein>
    <submittedName>
        <fullName evidence="2">Uncharacterized protein</fullName>
    </submittedName>
</protein>
<sequence>MLGRGGSRVAMQPQAAAVAGGGGEKGGEMKYHSLSRRELQALCKEYHIPANKSNVAMAQALAALHNTTAVPTLGAKLLTSGRPTTVTIPPEEARLKPVEKKPSSSSRIVGLATRSDREGDAKKLLAKSSNKKLITDPTSCQAAATRMVTRKPQALKLRPKNVNGSERVSKEAHIELLPSISPMEKSKMGRSMPVLKKRETYCKETMTEKSDRAAYKPSGKENHAARDGKTRLKKSSLQKEEVAPHAVQNSLQPAEMKRNGTIMSFNTIVKSVPQKSVADVKLLSSACDSGAVKAQDDGEEASIVVIQEGAVLEEENFPVMVERHIGNRSFCVYESCPEVVLKKPCNSKKVTLSVPVKATELLEPKVKEARVAPTIAQTIAEEAKVAPSIGQTTAREARVASTIANTTAEAPAQSLCLEELSREEAAAQCKESDAEFVSEPLSPKKIESTKSEKSSSSLSTPNSVIDYILLPPWSPPKTSAGEQQQQQPLCHGRSKRLTATKKTGAANSREKASVVGGRSLRKNDYLIRSLHKLRTSIRDKVIRKEKS</sequence>
<feature type="compositionally biased region" description="Low complexity" evidence="1">
    <location>
        <begin position="9"/>
        <end position="18"/>
    </location>
</feature>
<organism evidence="2 3">
    <name type="scientific">Sphagnum jensenii</name>
    <dbReference type="NCBI Taxonomy" id="128206"/>
    <lineage>
        <taxon>Eukaryota</taxon>
        <taxon>Viridiplantae</taxon>
        <taxon>Streptophyta</taxon>
        <taxon>Embryophyta</taxon>
        <taxon>Bryophyta</taxon>
        <taxon>Sphagnophytina</taxon>
        <taxon>Sphagnopsida</taxon>
        <taxon>Sphagnales</taxon>
        <taxon>Sphagnaceae</taxon>
        <taxon>Sphagnum</taxon>
    </lineage>
</organism>
<dbReference type="Proteomes" id="UP001497522">
    <property type="component" value="Chromosome 6"/>
</dbReference>
<feature type="region of interest" description="Disordered" evidence="1">
    <location>
        <begin position="209"/>
        <end position="247"/>
    </location>
</feature>
<feature type="compositionally biased region" description="Basic and acidic residues" evidence="1">
    <location>
        <begin position="209"/>
        <end position="230"/>
    </location>
</feature>
<evidence type="ECO:0000256" key="1">
    <source>
        <dbReference type="SAM" id="MobiDB-lite"/>
    </source>
</evidence>
<feature type="region of interest" description="Disordered" evidence="1">
    <location>
        <begin position="431"/>
        <end position="493"/>
    </location>
</feature>
<name>A0ABP1BRP0_9BRYO</name>